<proteinExistence type="predicted"/>
<reference evidence="1 2" key="1">
    <citation type="journal article" date="2024" name="Plant J.">
        <title>Genome sequences and population genomics reveal climatic adaptation and genomic divergence between two closely related sweetgum species.</title>
        <authorList>
            <person name="Xu W.Q."/>
            <person name="Ren C.Q."/>
            <person name="Zhang X.Y."/>
            <person name="Comes H.P."/>
            <person name="Liu X.H."/>
            <person name="Li Y.G."/>
            <person name="Kettle C.J."/>
            <person name="Jalonen R."/>
            <person name="Gaisberger H."/>
            <person name="Ma Y.Z."/>
            <person name="Qiu Y.X."/>
        </authorList>
    </citation>
    <scope>NUCLEOTIDE SEQUENCE [LARGE SCALE GENOMIC DNA]</scope>
    <source>
        <strain evidence="1">Hangzhou</strain>
    </source>
</reference>
<sequence length="133" mass="15052">MAIRCSSSAPIIIQKSGPINKPISKVLMLKHGPIPVKKTPKLEIRSSLRNKVFEDRSKGIVCYRDDSGEIICEGYDEGPRLHQLFPRTAYHLRDAEIVDLLQQSWLHIVRGNHADKGVAVQEDVNWNGYNTFS</sequence>
<accession>A0AAP0WXI8</accession>
<dbReference type="PANTHER" id="PTHR34206:SF1">
    <property type="entry name" value="OS10G0390701 PROTEIN"/>
    <property type="match status" value="1"/>
</dbReference>
<dbReference type="PANTHER" id="PTHR34206">
    <property type="entry name" value="OS06G0193300 PROTEIN"/>
    <property type="match status" value="1"/>
</dbReference>
<dbReference type="AlphaFoldDB" id="A0AAP0WXI8"/>
<dbReference type="Proteomes" id="UP001415857">
    <property type="component" value="Unassembled WGS sequence"/>
</dbReference>
<name>A0AAP0WXI8_LIQFO</name>
<protein>
    <submittedName>
        <fullName evidence="1">Uncharacterized protein</fullName>
    </submittedName>
</protein>
<evidence type="ECO:0000313" key="2">
    <source>
        <dbReference type="Proteomes" id="UP001415857"/>
    </source>
</evidence>
<evidence type="ECO:0000313" key="1">
    <source>
        <dbReference type="EMBL" id="KAK9282352.1"/>
    </source>
</evidence>
<dbReference type="EMBL" id="JBBPBK010000007">
    <property type="protein sequence ID" value="KAK9282352.1"/>
    <property type="molecule type" value="Genomic_DNA"/>
</dbReference>
<organism evidence="1 2">
    <name type="scientific">Liquidambar formosana</name>
    <name type="common">Formosan gum</name>
    <dbReference type="NCBI Taxonomy" id="63359"/>
    <lineage>
        <taxon>Eukaryota</taxon>
        <taxon>Viridiplantae</taxon>
        <taxon>Streptophyta</taxon>
        <taxon>Embryophyta</taxon>
        <taxon>Tracheophyta</taxon>
        <taxon>Spermatophyta</taxon>
        <taxon>Magnoliopsida</taxon>
        <taxon>eudicotyledons</taxon>
        <taxon>Gunneridae</taxon>
        <taxon>Pentapetalae</taxon>
        <taxon>Saxifragales</taxon>
        <taxon>Altingiaceae</taxon>
        <taxon>Liquidambar</taxon>
    </lineage>
</organism>
<gene>
    <name evidence="1" type="ORF">L1049_005269</name>
</gene>
<comment type="caution">
    <text evidence="1">The sequence shown here is derived from an EMBL/GenBank/DDBJ whole genome shotgun (WGS) entry which is preliminary data.</text>
</comment>
<keyword evidence="2" id="KW-1185">Reference proteome</keyword>